<dbReference type="InterPro" id="IPR012338">
    <property type="entry name" value="Beta-lactam/transpept-like"/>
</dbReference>
<keyword evidence="1" id="KW-0472">Membrane</keyword>
<evidence type="ECO:0000259" key="2">
    <source>
        <dbReference type="Pfam" id="PF00144"/>
    </source>
</evidence>
<organism evidence="3 4">
    <name type="scientific">Propioniciclava soli</name>
    <dbReference type="NCBI Taxonomy" id="2775081"/>
    <lineage>
        <taxon>Bacteria</taxon>
        <taxon>Bacillati</taxon>
        <taxon>Actinomycetota</taxon>
        <taxon>Actinomycetes</taxon>
        <taxon>Propionibacteriales</taxon>
        <taxon>Propionibacteriaceae</taxon>
        <taxon>Propioniciclava</taxon>
    </lineage>
</organism>
<dbReference type="SUPFAM" id="SSF56601">
    <property type="entry name" value="beta-lactamase/transpeptidase-like"/>
    <property type="match status" value="1"/>
</dbReference>
<feature type="transmembrane region" description="Helical" evidence="1">
    <location>
        <begin position="405"/>
        <end position="427"/>
    </location>
</feature>
<accession>A0ABZ3C7V3</accession>
<dbReference type="InterPro" id="IPR001466">
    <property type="entry name" value="Beta-lactam-related"/>
</dbReference>
<feature type="domain" description="Beta-lactamase-related" evidence="2">
    <location>
        <begin position="52"/>
        <end position="355"/>
    </location>
</feature>
<evidence type="ECO:0000313" key="4">
    <source>
        <dbReference type="Proteomes" id="UP001434337"/>
    </source>
</evidence>
<feature type="transmembrane region" description="Helical" evidence="1">
    <location>
        <begin position="465"/>
        <end position="485"/>
    </location>
</feature>
<keyword evidence="3" id="KW-0378">Hydrolase</keyword>
<dbReference type="Gene3D" id="3.40.710.10">
    <property type="entry name" value="DD-peptidase/beta-lactamase superfamily"/>
    <property type="match status" value="1"/>
</dbReference>
<gene>
    <name evidence="3" type="ORF">PCC79_00880</name>
</gene>
<name>A0ABZ3C7V3_9ACTN</name>
<feature type="transmembrane region" description="Helical" evidence="1">
    <location>
        <begin position="378"/>
        <end position="398"/>
    </location>
</feature>
<evidence type="ECO:0000256" key="1">
    <source>
        <dbReference type="SAM" id="Phobius"/>
    </source>
</evidence>
<dbReference type="Pfam" id="PF00144">
    <property type="entry name" value="Beta-lactamase"/>
    <property type="match status" value="1"/>
</dbReference>
<proteinExistence type="predicted"/>
<protein>
    <submittedName>
        <fullName evidence="3">Serine hydrolase</fullName>
    </submittedName>
</protein>
<dbReference type="RefSeq" id="WP_342372725.1">
    <property type="nucleotide sequence ID" value="NZ_CP115965.1"/>
</dbReference>
<dbReference type="Proteomes" id="UP001434337">
    <property type="component" value="Chromosome"/>
</dbReference>
<feature type="transmembrane region" description="Helical" evidence="1">
    <location>
        <begin position="433"/>
        <end position="453"/>
    </location>
</feature>
<dbReference type="PANTHER" id="PTHR46825">
    <property type="entry name" value="D-ALANYL-D-ALANINE-CARBOXYPEPTIDASE/ENDOPEPTIDASE AMPH"/>
    <property type="match status" value="1"/>
</dbReference>
<keyword evidence="1" id="KW-0812">Transmembrane</keyword>
<dbReference type="EMBL" id="CP115965">
    <property type="protein sequence ID" value="WZW98793.1"/>
    <property type="molecule type" value="Genomic_DNA"/>
</dbReference>
<keyword evidence="1" id="KW-1133">Transmembrane helix</keyword>
<dbReference type="GO" id="GO:0016787">
    <property type="term" value="F:hydrolase activity"/>
    <property type="evidence" value="ECO:0007669"/>
    <property type="project" value="UniProtKB-KW"/>
</dbReference>
<evidence type="ECO:0000313" key="3">
    <source>
        <dbReference type="EMBL" id="WZW98793.1"/>
    </source>
</evidence>
<keyword evidence="4" id="KW-1185">Reference proteome</keyword>
<dbReference type="PANTHER" id="PTHR46825:SF7">
    <property type="entry name" value="D-ALANYL-D-ALANINE CARBOXYPEPTIDASE"/>
    <property type="match status" value="1"/>
</dbReference>
<sequence>MPDTTPQSALLGALAAALIGAFAAHFLAPDPRLGPTETGDPALAADLAAVVGEGRGMSSVAVARVEGDAVRYAAAGDTTGSAADGSPEDGRDALFELGSVTKTFTGHLLADGVARGELELDAPLATYLPELADTPAGAATLEQLASHTSGLPRVPGELVRFRGALGTGDPYRDWTVDRVVDAARTAPTTAVGEENYSNFGVALLGIAEARAAGVQTWSQLAEERLFQPLGMDDTTVVEAGESEPDGLVWPRTANGRAVQPWTGDGFAAAGSATRTTTGDLARFATAVLDGTVPGAGAVEPVVTGPDHGRGLGWSVDTSQTPVLLSHGGATGGTSTHLVLQPDADRAVVVLAATDADVGPIARHLLLDPTQSVHFGPNAAGVASVLAAILVLLLVLLSLNQLPSRVGALAAVVMAAAAGVALTLLGPWQWALRWAIGFLLGALVGAAWLAVLRAPSAPWLPQRRPYQPVVALALAAAGSAMLGWLLV</sequence>
<reference evidence="3 4" key="1">
    <citation type="journal article" date="2023" name="Environ Microbiome">
        <title>A coral-associated actinobacterium mitigates coral bleaching under heat stress.</title>
        <authorList>
            <person name="Li J."/>
            <person name="Zou Y."/>
            <person name="Li Q."/>
            <person name="Zhang J."/>
            <person name="Bourne D.G."/>
            <person name="Lyu Y."/>
            <person name="Liu C."/>
            <person name="Zhang S."/>
        </authorList>
    </citation>
    <scope>NUCLEOTIDE SEQUENCE [LARGE SCALE GENOMIC DNA]</scope>
    <source>
        <strain evidence="3 4">SCSIO 13291</strain>
    </source>
</reference>
<dbReference type="InterPro" id="IPR050491">
    <property type="entry name" value="AmpC-like"/>
</dbReference>